<gene>
    <name evidence="1" type="ORF">C8D94_101835</name>
</gene>
<accession>A0A370QKR3</accession>
<keyword evidence="2" id="KW-1185">Reference proteome</keyword>
<reference evidence="1 2" key="1">
    <citation type="submission" date="2018-07" db="EMBL/GenBank/DDBJ databases">
        <title>Genomic Encyclopedia of Type Strains, Phase IV (KMG-IV): sequencing the most valuable type-strain genomes for metagenomic binning, comparative biology and taxonomic classification.</title>
        <authorList>
            <person name="Goeker M."/>
        </authorList>
    </citation>
    <scope>NUCLEOTIDE SEQUENCE [LARGE SCALE GENOMIC DNA]</scope>
    <source>
        <strain evidence="1 2">DSM 101478</strain>
    </source>
</reference>
<protein>
    <submittedName>
        <fullName evidence="1">Uncharacterized protein</fullName>
    </submittedName>
</protein>
<dbReference type="AlphaFoldDB" id="A0A370QKR3"/>
<name>A0A370QKR3_9FLAO</name>
<evidence type="ECO:0000313" key="2">
    <source>
        <dbReference type="Proteomes" id="UP000255317"/>
    </source>
</evidence>
<organism evidence="1 2">
    <name type="scientific">Marinirhabdus gelatinilytica</name>
    <dbReference type="NCBI Taxonomy" id="1703343"/>
    <lineage>
        <taxon>Bacteria</taxon>
        <taxon>Pseudomonadati</taxon>
        <taxon>Bacteroidota</taxon>
        <taxon>Flavobacteriia</taxon>
        <taxon>Flavobacteriales</taxon>
        <taxon>Flavobacteriaceae</taxon>
    </lineage>
</organism>
<evidence type="ECO:0000313" key="1">
    <source>
        <dbReference type="EMBL" id="RDK88956.1"/>
    </source>
</evidence>
<dbReference type="RefSeq" id="WP_115122616.1">
    <property type="nucleotide sequence ID" value="NZ_QRAO01000001.1"/>
</dbReference>
<sequence length="303" mass="34687">MKKKEMKKLKKKSSKFIDVLESSIEEAIEAARLNADIDYEKEWEFYEKSKDAIVGALEKFDSIQNSEKDFEGEPTISFGVNGTMNLFQKSAFTTGDIPHLNADTILSQQIVYQNINYYIPNAFLSARKKRYLLRKEDLVKGIEKLGFDVDRDIMVAMNLNIYGIDDFQNIEEHITRVPSTGLKNVLFVLPKADLPILKHKELEDSEQQEHQLGILDDDRKIYGSLIDLTQDANAGHREKWKNSNIDFATDLKVQLTIAFITEVVWKANANVVQINIETSLKEQGIVNELSDIEKLVPKKETND</sequence>
<comment type="caution">
    <text evidence="1">The sequence shown here is derived from an EMBL/GenBank/DDBJ whole genome shotgun (WGS) entry which is preliminary data.</text>
</comment>
<dbReference type="OrthoDB" id="9804622at2"/>
<dbReference type="EMBL" id="QRAO01000001">
    <property type="protein sequence ID" value="RDK88956.1"/>
    <property type="molecule type" value="Genomic_DNA"/>
</dbReference>
<proteinExistence type="predicted"/>
<dbReference type="Proteomes" id="UP000255317">
    <property type="component" value="Unassembled WGS sequence"/>
</dbReference>